<dbReference type="GO" id="GO:0046872">
    <property type="term" value="F:metal ion binding"/>
    <property type="evidence" value="ECO:0007669"/>
    <property type="project" value="InterPro"/>
</dbReference>
<feature type="domain" description="ATP-grasp" evidence="5">
    <location>
        <begin position="108"/>
        <end position="310"/>
    </location>
</feature>
<evidence type="ECO:0000256" key="1">
    <source>
        <dbReference type="ARBA" id="ARBA00022598"/>
    </source>
</evidence>
<evidence type="ECO:0000256" key="3">
    <source>
        <dbReference type="ARBA" id="ARBA00022840"/>
    </source>
</evidence>
<evidence type="ECO:0000256" key="4">
    <source>
        <dbReference type="PROSITE-ProRule" id="PRU00409"/>
    </source>
</evidence>
<dbReference type="PANTHER" id="PTHR43585">
    <property type="entry name" value="FUMIPYRROLE BIOSYNTHESIS PROTEIN C"/>
    <property type="match status" value="1"/>
</dbReference>
<evidence type="ECO:0000313" key="7">
    <source>
        <dbReference type="Proteomes" id="UP001163707"/>
    </source>
</evidence>
<keyword evidence="6" id="KW-0614">Plasmid</keyword>
<dbReference type="RefSeq" id="WP_000823386.1">
    <property type="nucleotide sequence ID" value="NZ_CP109873.2"/>
</dbReference>
<geneLocation type="plasmid" evidence="6 7">
    <name>p1</name>
</geneLocation>
<dbReference type="InterPro" id="IPR011761">
    <property type="entry name" value="ATP-grasp"/>
</dbReference>
<accession>A0AAE9PH78</accession>
<dbReference type="EMBL" id="CP109873">
    <property type="protein sequence ID" value="UYW71996.1"/>
    <property type="molecule type" value="Genomic_DNA"/>
</dbReference>
<keyword evidence="3 4" id="KW-0067">ATP-binding</keyword>
<dbReference type="GO" id="GO:0016874">
    <property type="term" value="F:ligase activity"/>
    <property type="evidence" value="ECO:0007669"/>
    <property type="project" value="UniProtKB-KW"/>
</dbReference>
<dbReference type="Pfam" id="PF13535">
    <property type="entry name" value="ATP-grasp_4"/>
    <property type="match status" value="1"/>
</dbReference>
<evidence type="ECO:0000313" key="6">
    <source>
        <dbReference type="EMBL" id="UYW71996.1"/>
    </source>
</evidence>
<keyword evidence="1" id="KW-0436">Ligase</keyword>
<dbReference type="PROSITE" id="PS50975">
    <property type="entry name" value="ATP_GRASP"/>
    <property type="match status" value="1"/>
</dbReference>
<dbReference type="Proteomes" id="UP001163707">
    <property type="component" value="Plasmid p1"/>
</dbReference>
<keyword evidence="2 4" id="KW-0547">Nucleotide-binding</keyword>
<name>A0AAE9PH78_BACCE</name>
<organism evidence="6 7">
    <name type="scientific">Bacillus cereus</name>
    <dbReference type="NCBI Taxonomy" id="1396"/>
    <lineage>
        <taxon>Bacteria</taxon>
        <taxon>Bacillati</taxon>
        <taxon>Bacillota</taxon>
        <taxon>Bacilli</taxon>
        <taxon>Bacillales</taxon>
        <taxon>Bacillaceae</taxon>
        <taxon>Bacillus</taxon>
        <taxon>Bacillus cereus group</taxon>
    </lineage>
</organism>
<protein>
    <submittedName>
        <fullName evidence="6">ATP-grasp domain-containing protein</fullName>
    </submittedName>
</protein>
<evidence type="ECO:0000259" key="5">
    <source>
        <dbReference type="PROSITE" id="PS50975"/>
    </source>
</evidence>
<proteinExistence type="predicted"/>
<dbReference type="InterPro" id="IPR052032">
    <property type="entry name" value="ATP-dep_AA_Ligase"/>
</dbReference>
<dbReference type="AlphaFoldDB" id="A0AAE9PH78"/>
<sequence>MKRKIVCIESPDFMILSLNKIAKEKGDEVFLLTSDKTRLKDDHTFHVDVREDLEKVCEIIKNQIGTPDAIITSQEMFLTQTALIANEFGLLKDSLADIEQYRDKSCMKEIWIKKGVQTPIGKFYKSFKEIEKEINNFNYPVIIKPSSGYASCGVKKISSSSEMKEQIRKIFLINTTVVAKENLKNPGILIEDYIDGEEYSIDTIWYNGEPICSGILSKGNAKGPYFPDRLYMYDSLLAPEIKEKIENLSYKAVRALGLKFGSTHTEIRFKGEEPYVIETTSRPGAGGVFFDLFHMAKGINFYEVYYAALISNDVNYLNFVKNLDEPNNKTANYFWYNIPHKGDGIIKQIQGIEEIKARKEILSLLCYKKEGSSLYKDDLNMDYFCSVVGVLNNDSEKTINQLMGEYDSLLEVVYR</sequence>
<evidence type="ECO:0000256" key="2">
    <source>
        <dbReference type="ARBA" id="ARBA00022741"/>
    </source>
</evidence>
<dbReference type="GO" id="GO:0005524">
    <property type="term" value="F:ATP binding"/>
    <property type="evidence" value="ECO:0007669"/>
    <property type="project" value="UniProtKB-UniRule"/>
</dbReference>
<gene>
    <name evidence="6" type="ORF">OK229_28595</name>
</gene>
<reference evidence="6" key="1">
    <citation type="submission" date="2023-02" db="EMBL/GenBank/DDBJ databases">
        <title>Complete Genome Sequence of Bacillus cereus sensu lato isolate BC38B from pepper closely related to the Bacillus anthracis clade.</title>
        <authorList>
            <person name="Abdelli M."/>
            <person name="Cerar Kisek T."/>
            <person name="Falaise C."/>
            <person name="Cumont A."/>
            <person name="Giraud M."/>
            <person name="Chatoux J."/>
            <person name="Rogee S."/>
            <person name="Dadvisard M."/>
            <person name="Larigauderie G."/>
            <person name="Raynaud F."/>
            <person name="Godic Torkar K."/>
            <person name="Ramisse V."/>
        </authorList>
    </citation>
    <scope>NUCLEOTIDE SEQUENCE</scope>
    <source>
        <strain evidence="6">BC38B</strain>
        <plasmid evidence="6">p1</plasmid>
    </source>
</reference>
<dbReference type="PANTHER" id="PTHR43585:SF2">
    <property type="entry name" value="ATP-GRASP ENZYME FSQD"/>
    <property type="match status" value="1"/>
</dbReference>